<reference evidence="1" key="1">
    <citation type="submission" date="2022-07" db="EMBL/GenBank/DDBJ databases">
        <title>Phylogenomic reconstructions and comparative analyses of Kickxellomycotina fungi.</title>
        <authorList>
            <person name="Reynolds N.K."/>
            <person name="Stajich J.E."/>
            <person name="Barry K."/>
            <person name="Grigoriev I.V."/>
            <person name="Crous P."/>
            <person name="Smith M.E."/>
        </authorList>
    </citation>
    <scope>NUCLEOTIDE SEQUENCE</scope>
    <source>
        <strain evidence="1">NBRC 32514</strain>
    </source>
</reference>
<evidence type="ECO:0000313" key="1">
    <source>
        <dbReference type="EMBL" id="KAJ1722308.1"/>
    </source>
</evidence>
<comment type="caution">
    <text evidence="1">The sequence shown here is derived from an EMBL/GenBank/DDBJ whole genome shotgun (WGS) entry which is preliminary data.</text>
</comment>
<accession>A0A9W8CSM5</accession>
<name>A0A9W8CSM5_9FUNG</name>
<dbReference type="AlphaFoldDB" id="A0A9W8CSM5"/>
<keyword evidence="2" id="KW-1185">Reference proteome</keyword>
<organism evidence="1 2">
    <name type="scientific">Coemansia erecta</name>
    <dbReference type="NCBI Taxonomy" id="147472"/>
    <lineage>
        <taxon>Eukaryota</taxon>
        <taxon>Fungi</taxon>
        <taxon>Fungi incertae sedis</taxon>
        <taxon>Zoopagomycota</taxon>
        <taxon>Kickxellomycotina</taxon>
        <taxon>Kickxellomycetes</taxon>
        <taxon>Kickxellales</taxon>
        <taxon>Kickxellaceae</taxon>
        <taxon>Coemansia</taxon>
    </lineage>
</organism>
<dbReference type="OrthoDB" id="10256524at2759"/>
<dbReference type="Proteomes" id="UP001149813">
    <property type="component" value="Unassembled WGS sequence"/>
</dbReference>
<gene>
    <name evidence="1" type="ORF">LPJ53_003258</name>
</gene>
<dbReference type="EMBL" id="JANBOJ010000118">
    <property type="protein sequence ID" value="KAJ1722308.1"/>
    <property type="molecule type" value="Genomic_DNA"/>
</dbReference>
<proteinExistence type="predicted"/>
<sequence length="191" mass="20903">MTVYIVAPSGLQESDRWFYGGFINFSLKWDGDTACSEYVVPYAGFNGNYRRLKIFTPNDSSGLPALANSSQGILSDPSQLVISGNATALLLYSIEVPTRILSATMVSSTGKVVGYLGYGYVEYDIRNLPLGETPVSGAIIANSVFSDKEETTEVDVPPGRYHARLMALYPFGNPKNPEDYQTWDSPEFTIA</sequence>
<protein>
    <submittedName>
        <fullName evidence="1">Uncharacterized protein</fullName>
    </submittedName>
</protein>
<evidence type="ECO:0000313" key="2">
    <source>
        <dbReference type="Proteomes" id="UP001149813"/>
    </source>
</evidence>